<sequence>MFCKPDSAKYKNMIQSWNLIRKEEGFLALWKGNGINMLRAACAYGLKFTTNEWSLQRNRGGAGGEGKGGGGNSLGDLVTAGFTAGLVQKTITYPIDVWSVRVAMGANTKALGEQGAYRGMWDCAFRILRNEGVQGFYKGYMLTLATGWLSGHTCACPEVFVPFSRYS</sequence>
<dbReference type="AlphaFoldDB" id="A0A0G4HYY5"/>
<evidence type="ECO:0008006" key="6">
    <source>
        <dbReference type="Google" id="ProtNLM"/>
    </source>
</evidence>
<keyword evidence="2" id="KW-0812">Transmembrane</keyword>
<evidence type="ECO:0000256" key="3">
    <source>
        <dbReference type="ARBA" id="ARBA00022737"/>
    </source>
</evidence>
<keyword evidence="3" id="KW-0677">Repeat</keyword>
<dbReference type="GO" id="GO:0016020">
    <property type="term" value="C:membrane"/>
    <property type="evidence" value="ECO:0007669"/>
    <property type="project" value="UniProtKB-SubCell"/>
</dbReference>
<gene>
    <name evidence="5" type="ORF">Cvel_33762</name>
</gene>
<protein>
    <recommendedName>
        <fullName evidence="6">ADP/ATP translocase</fullName>
    </recommendedName>
</protein>
<keyword evidence="4" id="KW-0472">Membrane</keyword>
<dbReference type="EMBL" id="CDMZ01004447">
    <property type="protein sequence ID" value="CEM49766.1"/>
    <property type="molecule type" value="Genomic_DNA"/>
</dbReference>
<proteinExistence type="predicted"/>
<dbReference type="SUPFAM" id="SSF103506">
    <property type="entry name" value="Mitochondrial carrier"/>
    <property type="match status" value="1"/>
</dbReference>
<dbReference type="Gene3D" id="1.50.40.10">
    <property type="entry name" value="Mitochondrial carrier domain"/>
    <property type="match status" value="1"/>
</dbReference>
<reference evidence="5" key="1">
    <citation type="submission" date="2014-11" db="EMBL/GenBank/DDBJ databases">
        <authorList>
            <person name="Otto D Thomas"/>
            <person name="Naeem Raeece"/>
        </authorList>
    </citation>
    <scope>NUCLEOTIDE SEQUENCE</scope>
</reference>
<evidence type="ECO:0000313" key="5">
    <source>
        <dbReference type="EMBL" id="CEM49766.1"/>
    </source>
</evidence>
<dbReference type="InterPro" id="IPR023395">
    <property type="entry name" value="MCP_dom_sf"/>
</dbReference>
<dbReference type="PhylomeDB" id="A0A0G4HYY5"/>
<dbReference type="InterPro" id="IPR018108">
    <property type="entry name" value="MCP_transmembrane"/>
</dbReference>
<evidence type="ECO:0000256" key="4">
    <source>
        <dbReference type="ARBA" id="ARBA00023136"/>
    </source>
</evidence>
<accession>A0A0G4HYY5</accession>
<evidence type="ECO:0000256" key="1">
    <source>
        <dbReference type="ARBA" id="ARBA00004141"/>
    </source>
</evidence>
<dbReference type="VEuPathDB" id="CryptoDB:Cvel_33762"/>
<evidence type="ECO:0000256" key="2">
    <source>
        <dbReference type="ARBA" id="ARBA00022692"/>
    </source>
</evidence>
<comment type="subcellular location">
    <subcellularLocation>
        <location evidence="1">Membrane</location>
        <topology evidence="1">Multi-pass membrane protein</topology>
    </subcellularLocation>
</comment>
<dbReference type="Pfam" id="PF00153">
    <property type="entry name" value="Mito_carr"/>
    <property type="match status" value="2"/>
</dbReference>
<organism evidence="5">
    <name type="scientific">Chromera velia CCMP2878</name>
    <dbReference type="NCBI Taxonomy" id="1169474"/>
    <lineage>
        <taxon>Eukaryota</taxon>
        <taxon>Sar</taxon>
        <taxon>Alveolata</taxon>
        <taxon>Colpodellida</taxon>
        <taxon>Chromeraceae</taxon>
        <taxon>Chromera</taxon>
    </lineage>
</organism>
<dbReference type="PANTHER" id="PTHR24089">
    <property type="entry name" value="SOLUTE CARRIER FAMILY 25"/>
    <property type="match status" value="1"/>
</dbReference>
<name>A0A0G4HYY5_9ALVE</name>